<dbReference type="Proteomes" id="UP000218113">
    <property type="component" value="Unassembled WGS sequence"/>
</dbReference>
<name>A0A2A4T994_9DELT</name>
<dbReference type="AlphaFoldDB" id="A0A2A4T994"/>
<accession>A0A2A4T994</accession>
<evidence type="ECO:0000313" key="1">
    <source>
        <dbReference type="EMBL" id="PCI30206.1"/>
    </source>
</evidence>
<evidence type="ECO:0000313" key="2">
    <source>
        <dbReference type="Proteomes" id="UP000218113"/>
    </source>
</evidence>
<gene>
    <name evidence="1" type="ORF">COB67_02655</name>
</gene>
<proteinExistence type="predicted"/>
<dbReference type="EMBL" id="NVSR01000007">
    <property type="protein sequence ID" value="PCI30206.1"/>
    <property type="molecule type" value="Genomic_DNA"/>
</dbReference>
<comment type="caution">
    <text evidence="1">The sequence shown here is derived from an EMBL/GenBank/DDBJ whole genome shotgun (WGS) entry which is preliminary data.</text>
</comment>
<organism evidence="1 2">
    <name type="scientific">SAR324 cluster bacterium</name>
    <dbReference type="NCBI Taxonomy" id="2024889"/>
    <lineage>
        <taxon>Bacteria</taxon>
        <taxon>Deltaproteobacteria</taxon>
        <taxon>SAR324 cluster</taxon>
    </lineage>
</organism>
<protein>
    <submittedName>
        <fullName evidence="1">Uncharacterized protein</fullName>
    </submittedName>
</protein>
<reference evidence="2" key="1">
    <citation type="submission" date="2017-08" db="EMBL/GenBank/DDBJ databases">
        <title>A dynamic microbial community with high functional redundancy inhabits the cold, oxic subseafloor aquifer.</title>
        <authorList>
            <person name="Tully B.J."/>
            <person name="Wheat C.G."/>
            <person name="Glazer B.T."/>
            <person name="Huber J.A."/>
        </authorList>
    </citation>
    <scope>NUCLEOTIDE SEQUENCE [LARGE SCALE GENOMIC DNA]</scope>
</reference>
<sequence length="170" mass="19435">MSKSNIEYFPKEICENMNKEEGCSQARKIMDKFVQDVTPHGIVVLNGMKTVGKYYYLRTQGCPLLFLVDNSNESLSEEEVFSEISRGNFVDLENNLSLTYNMEKLVEFIKKEVKPIYRIKDLDDMLIVYMDRTGAVDKVNLDENESFVAITPLMSKNAGLALSELNKLVI</sequence>